<dbReference type="CDD" id="cd10017">
    <property type="entry name" value="B3_DNA"/>
    <property type="match status" value="3"/>
</dbReference>
<evidence type="ECO:0000313" key="9">
    <source>
        <dbReference type="Proteomes" id="UP001497457"/>
    </source>
</evidence>
<comment type="subcellular location">
    <subcellularLocation>
        <location evidence="1">Nucleus</location>
    </subcellularLocation>
</comment>
<evidence type="ECO:0000256" key="2">
    <source>
        <dbReference type="ARBA" id="ARBA00023015"/>
    </source>
</evidence>
<keyword evidence="2" id="KW-0805">Transcription regulation</keyword>
<proteinExistence type="predicted"/>
<evidence type="ECO:0000256" key="3">
    <source>
        <dbReference type="ARBA" id="ARBA00023125"/>
    </source>
</evidence>
<keyword evidence="9" id="KW-1185">Reference proteome</keyword>
<keyword evidence="4" id="KW-0804">Transcription</keyword>
<feature type="compositionally biased region" description="Acidic residues" evidence="6">
    <location>
        <begin position="243"/>
        <end position="254"/>
    </location>
</feature>
<dbReference type="InterPro" id="IPR015300">
    <property type="entry name" value="DNA-bd_pseudobarrel_sf"/>
</dbReference>
<keyword evidence="5" id="KW-0539">Nucleus</keyword>
<feature type="domain" description="TF-B3" evidence="7">
    <location>
        <begin position="294"/>
        <end position="392"/>
    </location>
</feature>
<evidence type="ECO:0000256" key="1">
    <source>
        <dbReference type="ARBA" id="ARBA00004123"/>
    </source>
</evidence>
<dbReference type="PROSITE" id="PS50863">
    <property type="entry name" value="B3"/>
    <property type="match status" value="3"/>
</dbReference>
<dbReference type="EMBL" id="OZ075125">
    <property type="protein sequence ID" value="CAL4934762.1"/>
    <property type="molecule type" value="Genomic_DNA"/>
</dbReference>
<dbReference type="SMART" id="SM01019">
    <property type="entry name" value="B3"/>
    <property type="match status" value="3"/>
</dbReference>
<evidence type="ECO:0000259" key="7">
    <source>
        <dbReference type="PROSITE" id="PS50863"/>
    </source>
</evidence>
<organism evidence="8 9">
    <name type="scientific">Urochloa decumbens</name>
    <dbReference type="NCBI Taxonomy" id="240449"/>
    <lineage>
        <taxon>Eukaryota</taxon>
        <taxon>Viridiplantae</taxon>
        <taxon>Streptophyta</taxon>
        <taxon>Embryophyta</taxon>
        <taxon>Tracheophyta</taxon>
        <taxon>Spermatophyta</taxon>
        <taxon>Magnoliopsida</taxon>
        <taxon>Liliopsida</taxon>
        <taxon>Poales</taxon>
        <taxon>Poaceae</taxon>
        <taxon>PACMAD clade</taxon>
        <taxon>Panicoideae</taxon>
        <taxon>Panicodae</taxon>
        <taxon>Paniceae</taxon>
        <taxon>Melinidinae</taxon>
        <taxon>Urochloa</taxon>
    </lineage>
</organism>
<feature type="domain" description="TF-B3" evidence="7">
    <location>
        <begin position="78"/>
        <end position="171"/>
    </location>
</feature>
<reference evidence="9" key="1">
    <citation type="submission" date="2024-06" db="EMBL/GenBank/DDBJ databases">
        <authorList>
            <person name="Ryan C."/>
        </authorList>
    </citation>
    <scope>NUCLEOTIDE SEQUENCE [LARGE SCALE GENOMIC DNA]</scope>
</reference>
<dbReference type="AlphaFoldDB" id="A0ABC8XXJ9"/>
<reference evidence="8 9" key="2">
    <citation type="submission" date="2024-10" db="EMBL/GenBank/DDBJ databases">
        <authorList>
            <person name="Ryan C."/>
        </authorList>
    </citation>
    <scope>NUCLEOTIDE SEQUENCE [LARGE SCALE GENOMIC DNA]</scope>
</reference>
<dbReference type="PANTHER" id="PTHR31391">
    <property type="entry name" value="B3 DOMAIN-CONTAINING PROTEIN OS11G0197600-RELATED"/>
    <property type="match status" value="1"/>
</dbReference>
<evidence type="ECO:0000256" key="5">
    <source>
        <dbReference type="ARBA" id="ARBA00023242"/>
    </source>
</evidence>
<evidence type="ECO:0000256" key="4">
    <source>
        <dbReference type="ARBA" id="ARBA00023163"/>
    </source>
</evidence>
<feature type="region of interest" description="Disordered" evidence="6">
    <location>
        <begin position="425"/>
        <end position="455"/>
    </location>
</feature>
<feature type="compositionally biased region" description="Basic and acidic residues" evidence="6">
    <location>
        <begin position="425"/>
        <end position="442"/>
    </location>
</feature>
<dbReference type="PANTHER" id="PTHR31391:SF23">
    <property type="entry name" value="B3 DOMAIN-CONTAINING PROTEIN OS03G0619800"/>
    <property type="match status" value="1"/>
</dbReference>
<feature type="region of interest" description="Disordered" evidence="6">
    <location>
        <begin position="187"/>
        <end position="258"/>
    </location>
</feature>
<dbReference type="InterPro" id="IPR044837">
    <property type="entry name" value="REM16-like"/>
</dbReference>
<evidence type="ECO:0000313" key="8">
    <source>
        <dbReference type="EMBL" id="CAL4934762.1"/>
    </source>
</evidence>
<dbReference type="InterPro" id="IPR003340">
    <property type="entry name" value="B3_DNA-bd"/>
</dbReference>
<keyword evidence="3" id="KW-0238">DNA-binding</keyword>
<dbReference type="Pfam" id="PF02362">
    <property type="entry name" value="B3"/>
    <property type="match status" value="3"/>
</dbReference>
<dbReference type="Proteomes" id="UP001497457">
    <property type="component" value="Chromosome 15b"/>
</dbReference>
<dbReference type="SUPFAM" id="SSF101936">
    <property type="entry name" value="DNA-binding pseudobarrel domain"/>
    <property type="match status" value="3"/>
</dbReference>
<name>A0ABC8XXJ9_9POAL</name>
<accession>A0ABC8XXJ9</accession>
<protein>
    <recommendedName>
        <fullName evidence="7">TF-B3 domain-containing protein</fullName>
    </recommendedName>
</protein>
<gene>
    <name evidence="8" type="ORF">URODEC1_LOCUS28881</name>
</gene>
<evidence type="ECO:0000256" key="6">
    <source>
        <dbReference type="SAM" id="MobiDB-lite"/>
    </source>
</evidence>
<dbReference type="GO" id="GO:0005634">
    <property type="term" value="C:nucleus"/>
    <property type="evidence" value="ECO:0007669"/>
    <property type="project" value="UniProtKB-SubCell"/>
</dbReference>
<sequence length="585" mass="65835">MHLEVETLPTPGLHVLLPSQIVTVSTYCVATCNQPLLANLEQRLDTADMAKNSGPRLKKPCDCCQRYLDHLDEKNQTMRCFLRRMTANTKHSMTIPNRFLKHFTGKLSGTIKLESPNGSLYDVEVTECYNKVMLRHGWEAFVDAHHIEENDSLLFRNIENSVFEVLILDSDGCQKMFRCSGIKHTPGVGERSIDSVDISSSSQRDTTESPGSERTARCVKGNSSRHGKTSKMAITSSSSGEDIPSENESFESDDLQTPPGADYVISCRSHLSEEQKDRVIALIQEIQPEITVYVAVMRKCHVHPPAPFVAITKEYAFAHFPHGNANVTLQRPGKSKKWHPKFYRRKDKSVQMLRGQWLDFVRDNHVQEGDICLFLPTNGRKFTFTVYLLRATATHSRSGAGIQRVGPCPVGPSANVASEIHIKQEPTDGEHVSSESDMHEISYESLESEDSGDPSQPLYILPGKSGLSKSQKKIVEERVQAIQCNVPIYVAIMKKSSIASMQEFGSRYAAAVHLPTRGQTMVLHCMRKAWKIKIVFQRGRRWFLSGGWPKFVRGNGLRVGDICLFELKDQKNLTMKVHIISREHL</sequence>
<feature type="domain" description="TF-B3" evidence="7">
    <location>
        <begin position="528"/>
        <end position="583"/>
    </location>
</feature>
<dbReference type="Gene3D" id="2.40.330.10">
    <property type="entry name" value="DNA-binding pseudobarrel domain"/>
    <property type="match status" value="3"/>
</dbReference>
<dbReference type="GO" id="GO:0003677">
    <property type="term" value="F:DNA binding"/>
    <property type="evidence" value="ECO:0007669"/>
    <property type="project" value="UniProtKB-KW"/>
</dbReference>